<protein>
    <submittedName>
        <fullName evidence="1">Major capsid protein</fullName>
    </submittedName>
</protein>
<dbReference type="InterPro" id="IPR020049">
    <property type="entry name" value="Major_capsid-like"/>
</dbReference>
<name>A0A8S5MJD3_9CAUD</name>
<accession>A0A8S5MJD3</accession>
<proteinExistence type="predicted"/>
<dbReference type="PIRSF" id="PIRSF029202">
    <property type="entry name" value="UCP029202"/>
    <property type="match status" value="1"/>
</dbReference>
<sequence length="344" mass="36939">MSFTNVGTTNAGVFTASAGGAMTAVPTMDAGGIQTGGAFLVSELEKRDPMIRKPLTSVTYPRDIVIQSGGGWVDYVSAMSVAYGLTGGAGASPVTAGGSNGIPVVQASVDKGVFKAHTFAAALRVMWQDMQRANYIGRSLDNLLQDGVRMAYDKHMDQNTYVGVEEYKTTGLVNHPDATETTAAATGTSSGTAWSTKTPDQILSDVNTALLTVWAANGYDLSAIPNHILLPYEQYNYIMTTKVTDLATETIYDFLMKNNVAAKNGGDLFIGATAWCKGAGTGSSDRMVVYVNHERFVKEDELVPLSRIMSQPNVENVCYDTAYMANISEVQLFYPTSILYMDKI</sequence>
<evidence type="ECO:0000313" key="1">
    <source>
        <dbReference type="EMBL" id="DAD82481.1"/>
    </source>
</evidence>
<organism evidence="1">
    <name type="scientific">Siphoviridae sp. ct6ro14</name>
    <dbReference type="NCBI Taxonomy" id="2826300"/>
    <lineage>
        <taxon>Viruses</taxon>
        <taxon>Duplodnaviria</taxon>
        <taxon>Heunggongvirae</taxon>
        <taxon>Uroviricota</taxon>
        <taxon>Caudoviricetes</taxon>
    </lineage>
</organism>
<dbReference type="Pfam" id="PF09950">
    <property type="entry name" value="Major_capside"/>
    <property type="match status" value="1"/>
</dbReference>
<reference evidence="1" key="1">
    <citation type="journal article" date="2021" name="Proc. Natl. Acad. Sci. U.S.A.">
        <title>A Catalog of Tens of Thousands of Viruses from Human Metagenomes Reveals Hidden Associations with Chronic Diseases.</title>
        <authorList>
            <person name="Tisza M.J."/>
            <person name="Buck C.B."/>
        </authorList>
    </citation>
    <scope>NUCLEOTIDE SEQUENCE</scope>
    <source>
        <strain evidence="1">Ct6ro14</strain>
    </source>
</reference>
<dbReference type="EMBL" id="BK014920">
    <property type="protein sequence ID" value="DAD82481.1"/>
    <property type="molecule type" value="Genomic_DNA"/>
</dbReference>